<proteinExistence type="predicted"/>
<dbReference type="AlphaFoldDB" id="A0A367JA25"/>
<evidence type="ECO:0000313" key="2">
    <source>
        <dbReference type="Proteomes" id="UP000252139"/>
    </source>
</evidence>
<dbReference type="Proteomes" id="UP000252139">
    <property type="component" value="Unassembled WGS sequence"/>
</dbReference>
<accession>A0A367JA25</accession>
<name>A0A367JA25_RHIAZ</name>
<organism evidence="1 2">
    <name type="scientific">Rhizopus azygosporus</name>
    <name type="common">Rhizopus microsporus var. azygosporus</name>
    <dbReference type="NCBI Taxonomy" id="86630"/>
    <lineage>
        <taxon>Eukaryota</taxon>
        <taxon>Fungi</taxon>
        <taxon>Fungi incertae sedis</taxon>
        <taxon>Mucoromycota</taxon>
        <taxon>Mucoromycotina</taxon>
        <taxon>Mucoromycetes</taxon>
        <taxon>Mucorales</taxon>
        <taxon>Mucorineae</taxon>
        <taxon>Rhizopodaceae</taxon>
        <taxon>Rhizopus</taxon>
    </lineage>
</organism>
<reference evidence="1 2" key="1">
    <citation type="journal article" date="2018" name="G3 (Bethesda)">
        <title>Phylogenetic and Phylogenomic Definition of Rhizopus Species.</title>
        <authorList>
            <person name="Gryganskyi A.P."/>
            <person name="Golan J."/>
            <person name="Dolatabadi S."/>
            <person name="Mondo S."/>
            <person name="Robb S."/>
            <person name="Idnurm A."/>
            <person name="Muszewska A."/>
            <person name="Steczkiewicz K."/>
            <person name="Masonjones S."/>
            <person name="Liao H.L."/>
            <person name="Gajdeczka M.T."/>
            <person name="Anike F."/>
            <person name="Vuek A."/>
            <person name="Anishchenko I.M."/>
            <person name="Voigt K."/>
            <person name="de Hoog G.S."/>
            <person name="Smith M.E."/>
            <person name="Heitman J."/>
            <person name="Vilgalys R."/>
            <person name="Stajich J.E."/>
        </authorList>
    </citation>
    <scope>NUCLEOTIDE SEQUENCE [LARGE SCALE GENOMIC DNA]</scope>
    <source>
        <strain evidence="1 2">CBS 357.93</strain>
    </source>
</reference>
<dbReference type="EMBL" id="PJQL01001802">
    <property type="protein sequence ID" value="RCH86745.1"/>
    <property type="molecule type" value="Genomic_DNA"/>
</dbReference>
<evidence type="ECO:0000313" key="1">
    <source>
        <dbReference type="EMBL" id="RCH86745.1"/>
    </source>
</evidence>
<comment type="caution">
    <text evidence="1">The sequence shown here is derived from an EMBL/GenBank/DDBJ whole genome shotgun (WGS) entry which is preliminary data.</text>
</comment>
<gene>
    <name evidence="1" type="ORF">CU097_002225</name>
</gene>
<protein>
    <submittedName>
        <fullName evidence="1">Uncharacterized protein</fullName>
    </submittedName>
</protein>
<sequence length="130" mass="13433">MESSSTNKTLGGTDHPDCILLRLRDDAVKEFFTESEFMGCGWDDPTGIKSAAVVGMVVVESGSGTTDVSCAAKPGPSIDELIGFIKGMSPGAILPVSGGDEVGGTCDKVDGKQVVDGDEDEDEVVDVECT</sequence>
<keyword evidence="2" id="KW-1185">Reference proteome</keyword>